<evidence type="ECO:0000313" key="1">
    <source>
        <dbReference type="EMBL" id="MBS4199678.1"/>
    </source>
</evidence>
<evidence type="ECO:0008006" key="3">
    <source>
        <dbReference type="Google" id="ProtNLM"/>
    </source>
</evidence>
<keyword evidence="2" id="KW-1185">Reference proteome</keyword>
<dbReference type="AlphaFoldDB" id="A0A942TLX5"/>
<gene>
    <name evidence="1" type="ORF">KHA93_08415</name>
</gene>
<comment type="caution">
    <text evidence="1">The sequence shown here is derived from an EMBL/GenBank/DDBJ whole genome shotgun (WGS) entry which is preliminary data.</text>
</comment>
<sequence length="113" mass="12783">MKKFAAFIATSILLYSVYYDLTIGVIPRSSAETAKLVDINPIPVEQEQEPFTNIEIKPGDTVISIMEELQQGPLPVPISQIVSDFEELNEGTKPEQIQIGKTYQFPLYHEQNR</sequence>
<dbReference type="RefSeq" id="WP_213110337.1">
    <property type="nucleotide sequence ID" value="NZ_JAGYPJ010000001.1"/>
</dbReference>
<dbReference type="EMBL" id="JAGYPJ010000001">
    <property type="protein sequence ID" value="MBS4199678.1"/>
    <property type="molecule type" value="Genomic_DNA"/>
</dbReference>
<evidence type="ECO:0000313" key="2">
    <source>
        <dbReference type="Proteomes" id="UP000682713"/>
    </source>
</evidence>
<dbReference type="Proteomes" id="UP000682713">
    <property type="component" value="Unassembled WGS sequence"/>
</dbReference>
<reference evidence="1 2" key="1">
    <citation type="submission" date="2021-05" db="EMBL/GenBank/DDBJ databases">
        <title>Novel Bacillus species.</title>
        <authorList>
            <person name="Liu G."/>
        </authorList>
    </citation>
    <scope>NUCLEOTIDE SEQUENCE [LARGE SCALE GENOMIC DNA]</scope>
    <source>
        <strain evidence="1 2">FJAT-49732</strain>
    </source>
</reference>
<name>A0A942TLX5_9BACI</name>
<protein>
    <recommendedName>
        <fullName evidence="3">LysM domain-containing protein</fullName>
    </recommendedName>
</protein>
<accession>A0A942TLX5</accession>
<organism evidence="1 2">
    <name type="scientific">Lederbergia citrisecunda</name>
    <dbReference type="NCBI Taxonomy" id="2833583"/>
    <lineage>
        <taxon>Bacteria</taxon>
        <taxon>Bacillati</taxon>
        <taxon>Bacillota</taxon>
        <taxon>Bacilli</taxon>
        <taxon>Bacillales</taxon>
        <taxon>Bacillaceae</taxon>
        <taxon>Lederbergia</taxon>
    </lineage>
</organism>
<proteinExistence type="predicted"/>